<dbReference type="OrthoDB" id="649210at2759"/>
<accession>A0A6G1EM63</accession>
<evidence type="ECO:0000313" key="3">
    <source>
        <dbReference type="Proteomes" id="UP000479710"/>
    </source>
</evidence>
<feature type="transmembrane region" description="Helical" evidence="1">
    <location>
        <begin position="30"/>
        <end position="50"/>
    </location>
</feature>
<dbReference type="EMBL" id="SPHZ02000003">
    <property type="protein sequence ID" value="KAF0925633.1"/>
    <property type="molecule type" value="Genomic_DNA"/>
</dbReference>
<gene>
    <name evidence="2" type="ORF">E2562_017209</name>
</gene>
<reference evidence="2 3" key="1">
    <citation type="submission" date="2019-11" db="EMBL/GenBank/DDBJ databases">
        <title>Whole genome sequence of Oryza granulata.</title>
        <authorList>
            <person name="Li W."/>
        </authorList>
    </citation>
    <scope>NUCLEOTIDE SEQUENCE [LARGE SCALE GENOMIC DNA]</scope>
    <source>
        <strain evidence="3">cv. Menghai</strain>
        <tissue evidence="2">Leaf</tissue>
    </source>
</reference>
<dbReference type="AlphaFoldDB" id="A0A6G1EM63"/>
<keyword evidence="1" id="KW-1133">Transmembrane helix</keyword>
<keyword evidence="1" id="KW-0472">Membrane</keyword>
<evidence type="ECO:0000313" key="2">
    <source>
        <dbReference type="EMBL" id="KAF0925633.1"/>
    </source>
</evidence>
<name>A0A6G1EM63_9ORYZ</name>
<proteinExistence type="predicted"/>
<sequence length="120" mass="13418">MDATIGDPDVASSVERAFEGQPQPGVWGQVTLRAMAIAILLGIVFCFVTLRPADPHGSRHHARAQHAYQRPQLLLPQMGCHLAVSLWHHRTALHVPGEHLPPHQCQHLHHHRAHQYIATQ</sequence>
<keyword evidence="1" id="KW-0812">Transmembrane</keyword>
<comment type="caution">
    <text evidence="2">The sequence shown here is derived from an EMBL/GenBank/DDBJ whole genome shotgun (WGS) entry which is preliminary data.</text>
</comment>
<protein>
    <submittedName>
        <fullName evidence="2">Uncharacterized protein</fullName>
    </submittedName>
</protein>
<dbReference type="Proteomes" id="UP000479710">
    <property type="component" value="Unassembled WGS sequence"/>
</dbReference>
<keyword evidence="3" id="KW-1185">Reference proteome</keyword>
<evidence type="ECO:0000256" key="1">
    <source>
        <dbReference type="SAM" id="Phobius"/>
    </source>
</evidence>
<organism evidence="2 3">
    <name type="scientific">Oryza meyeriana var. granulata</name>
    <dbReference type="NCBI Taxonomy" id="110450"/>
    <lineage>
        <taxon>Eukaryota</taxon>
        <taxon>Viridiplantae</taxon>
        <taxon>Streptophyta</taxon>
        <taxon>Embryophyta</taxon>
        <taxon>Tracheophyta</taxon>
        <taxon>Spermatophyta</taxon>
        <taxon>Magnoliopsida</taxon>
        <taxon>Liliopsida</taxon>
        <taxon>Poales</taxon>
        <taxon>Poaceae</taxon>
        <taxon>BOP clade</taxon>
        <taxon>Oryzoideae</taxon>
        <taxon>Oryzeae</taxon>
        <taxon>Oryzinae</taxon>
        <taxon>Oryza</taxon>
        <taxon>Oryza meyeriana</taxon>
    </lineage>
</organism>